<gene>
    <name evidence="1" type="ordered locus">amb1637</name>
</gene>
<reference evidence="1 2" key="1">
    <citation type="journal article" date="2005" name="DNA Res.">
        <title>Complete genome sequence of the facultative anaerobic magnetotactic bacterium Magnetospirillum sp. strain AMB-1.</title>
        <authorList>
            <person name="Matsunaga T."/>
            <person name="Okamura Y."/>
            <person name="Fukuda Y."/>
            <person name="Wahyudi A.T."/>
            <person name="Murase Y."/>
            <person name="Takeyama H."/>
        </authorList>
    </citation>
    <scope>NUCLEOTIDE SEQUENCE [LARGE SCALE GENOMIC DNA]</scope>
    <source>
        <strain evidence="2">ATCC 700264 / AMB-1</strain>
    </source>
</reference>
<sequence>MHRDVVQVTTVDGFKLHLRFQDGAEGEVDCSSLLSFKGVFAPLKDPAEFAKVRVNPELGTICWPNGADICPDVLYSRVTGAPLPGTH</sequence>
<dbReference type="KEGG" id="mag:amb1637"/>
<organism evidence="1 2">
    <name type="scientific">Paramagnetospirillum magneticum (strain ATCC 700264 / AMB-1)</name>
    <name type="common">Magnetospirillum magneticum</name>
    <dbReference type="NCBI Taxonomy" id="342108"/>
    <lineage>
        <taxon>Bacteria</taxon>
        <taxon>Pseudomonadati</taxon>
        <taxon>Pseudomonadota</taxon>
        <taxon>Alphaproteobacteria</taxon>
        <taxon>Rhodospirillales</taxon>
        <taxon>Magnetospirillaceae</taxon>
        <taxon>Paramagnetospirillum</taxon>
    </lineage>
</organism>
<dbReference type="Gene3D" id="3.30.2020.10">
    <property type="entry name" value="NE0471-like N-terminal domain"/>
    <property type="match status" value="1"/>
</dbReference>
<dbReference type="Proteomes" id="UP000007058">
    <property type="component" value="Chromosome"/>
</dbReference>
<evidence type="ECO:0000313" key="2">
    <source>
        <dbReference type="Proteomes" id="UP000007058"/>
    </source>
</evidence>
<evidence type="ECO:0000313" key="1">
    <source>
        <dbReference type="EMBL" id="BAE50441.1"/>
    </source>
</evidence>
<dbReference type="STRING" id="342108.amb1637"/>
<protein>
    <recommendedName>
        <fullName evidence="3">Molybdopterin-guanine dinucleotide biosynthesis protein A</fullName>
    </recommendedName>
</protein>
<dbReference type="InterPro" id="IPR018841">
    <property type="entry name" value="DUF2442"/>
</dbReference>
<dbReference type="Pfam" id="PF10387">
    <property type="entry name" value="DUF2442"/>
    <property type="match status" value="1"/>
</dbReference>
<proteinExistence type="predicted"/>
<evidence type="ECO:0008006" key="3">
    <source>
        <dbReference type="Google" id="ProtNLM"/>
    </source>
</evidence>
<dbReference type="InterPro" id="IPR036782">
    <property type="entry name" value="NE0471-like_N"/>
</dbReference>
<dbReference type="HOGENOM" id="CLU_153045_6_0_5"/>
<dbReference type="RefSeq" id="WP_011384046.1">
    <property type="nucleotide sequence ID" value="NC_007626.1"/>
</dbReference>
<dbReference type="EMBL" id="AP007255">
    <property type="protein sequence ID" value="BAE50441.1"/>
    <property type="molecule type" value="Genomic_DNA"/>
</dbReference>
<dbReference type="AlphaFoldDB" id="Q2W6T4"/>
<dbReference type="OrthoDB" id="9802153at2"/>
<dbReference type="SUPFAM" id="SSF143880">
    <property type="entry name" value="NE0471 N-terminal domain-like"/>
    <property type="match status" value="1"/>
</dbReference>
<name>Q2W6T4_PARM1</name>
<accession>Q2W6T4</accession>
<keyword evidence="2" id="KW-1185">Reference proteome</keyword>